<organism evidence="6">
    <name type="scientific">marine metagenome</name>
    <dbReference type="NCBI Taxonomy" id="408172"/>
    <lineage>
        <taxon>unclassified sequences</taxon>
        <taxon>metagenomes</taxon>
        <taxon>ecological metagenomes</taxon>
    </lineage>
</organism>
<feature type="domain" description="ATP-grasp" evidence="4">
    <location>
        <begin position="120"/>
        <end position="204"/>
    </location>
</feature>
<accession>A0A382NJP6</accession>
<evidence type="ECO:0000313" key="6">
    <source>
        <dbReference type="EMBL" id="SVC61316.1"/>
    </source>
</evidence>
<dbReference type="AlphaFoldDB" id="A0A382NJP6"/>
<protein>
    <recommendedName>
        <fullName evidence="7">ATP-grasp domain-containing protein</fullName>
    </recommendedName>
</protein>
<dbReference type="Pfam" id="PF02786">
    <property type="entry name" value="CPSase_L_D2"/>
    <property type="match status" value="1"/>
</dbReference>
<dbReference type="PROSITE" id="PS50975">
    <property type="entry name" value="ATP_GRASP"/>
    <property type="match status" value="1"/>
</dbReference>
<name>A0A382NJP6_9ZZZZ</name>
<dbReference type="InterPro" id="IPR011761">
    <property type="entry name" value="ATP-grasp"/>
</dbReference>
<evidence type="ECO:0000256" key="3">
    <source>
        <dbReference type="ARBA" id="ARBA00022840"/>
    </source>
</evidence>
<keyword evidence="1" id="KW-0436">Ligase</keyword>
<dbReference type="EMBL" id="UINC01100903">
    <property type="protein sequence ID" value="SVC61316.1"/>
    <property type="molecule type" value="Genomic_DNA"/>
</dbReference>
<feature type="domain" description="Biotin carboxylation" evidence="5">
    <location>
        <begin position="1"/>
        <end position="204"/>
    </location>
</feature>
<sequence length="204" mass="22258">MFDKVLIANRGEIAVRINRACQELGISTVAIHSETDAESMHVRIADESVCIGPNQVNKSYLNAHSIISACEITGAQAVHPGYGFLSENASFAKMLEDHKLIFIGPKYAHIEAMGDKIQAKKIMKKLGVPTVPGSEKIIEGEKDAINISKEVGFPVILKASAGGGGRGMKIVRNEDELREFLPIIKQEALSFFGNDSIYVEKFID</sequence>
<dbReference type="Gene3D" id="3.40.50.20">
    <property type="match status" value="1"/>
</dbReference>
<dbReference type="PROSITE" id="PS50979">
    <property type="entry name" value="BC"/>
    <property type="match status" value="1"/>
</dbReference>
<keyword evidence="3" id="KW-0067">ATP-binding</keyword>
<dbReference type="InterPro" id="IPR016185">
    <property type="entry name" value="PreATP-grasp_dom_sf"/>
</dbReference>
<dbReference type="Gene3D" id="3.30.1490.20">
    <property type="entry name" value="ATP-grasp fold, A domain"/>
    <property type="match status" value="1"/>
</dbReference>
<dbReference type="InterPro" id="IPR005481">
    <property type="entry name" value="BC-like_N"/>
</dbReference>
<reference evidence="6" key="1">
    <citation type="submission" date="2018-05" db="EMBL/GenBank/DDBJ databases">
        <authorList>
            <person name="Lanie J.A."/>
            <person name="Ng W.-L."/>
            <person name="Kazmierczak K.M."/>
            <person name="Andrzejewski T.M."/>
            <person name="Davidsen T.M."/>
            <person name="Wayne K.J."/>
            <person name="Tettelin H."/>
            <person name="Glass J.I."/>
            <person name="Rusch D."/>
            <person name="Podicherti R."/>
            <person name="Tsui H.-C.T."/>
            <person name="Winkler M.E."/>
        </authorList>
    </citation>
    <scope>NUCLEOTIDE SEQUENCE</scope>
</reference>
<dbReference type="InterPro" id="IPR011764">
    <property type="entry name" value="Biotin_carboxylation_dom"/>
</dbReference>
<dbReference type="Pfam" id="PF00289">
    <property type="entry name" value="Biotin_carb_N"/>
    <property type="match status" value="1"/>
</dbReference>
<dbReference type="PANTHER" id="PTHR48095:SF2">
    <property type="entry name" value="BIOTIN CARBOXYLASE, CHLOROPLASTIC"/>
    <property type="match status" value="1"/>
</dbReference>
<keyword evidence="2" id="KW-0547">Nucleotide-binding</keyword>
<dbReference type="GO" id="GO:0016874">
    <property type="term" value="F:ligase activity"/>
    <property type="evidence" value="ECO:0007669"/>
    <property type="project" value="UniProtKB-KW"/>
</dbReference>
<gene>
    <name evidence="6" type="ORF">METZ01_LOCUS314170</name>
</gene>
<dbReference type="FunFam" id="3.30.1490.20:FF:000018">
    <property type="entry name" value="Biotin carboxylase"/>
    <property type="match status" value="1"/>
</dbReference>
<dbReference type="InterPro" id="IPR013815">
    <property type="entry name" value="ATP_grasp_subdomain_1"/>
</dbReference>
<evidence type="ECO:0000259" key="5">
    <source>
        <dbReference type="PROSITE" id="PS50979"/>
    </source>
</evidence>
<dbReference type="InterPro" id="IPR051602">
    <property type="entry name" value="ACC_Biotin_Carboxylase"/>
</dbReference>
<dbReference type="PROSITE" id="PS00866">
    <property type="entry name" value="CPSASE_1"/>
    <property type="match status" value="1"/>
</dbReference>
<evidence type="ECO:0000259" key="4">
    <source>
        <dbReference type="PROSITE" id="PS50975"/>
    </source>
</evidence>
<evidence type="ECO:0008006" key="7">
    <source>
        <dbReference type="Google" id="ProtNLM"/>
    </source>
</evidence>
<evidence type="ECO:0000256" key="2">
    <source>
        <dbReference type="ARBA" id="ARBA00022741"/>
    </source>
</evidence>
<dbReference type="FunFam" id="3.40.50.20:FF:000010">
    <property type="entry name" value="Propionyl-CoA carboxylase subunit alpha"/>
    <property type="match status" value="1"/>
</dbReference>
<dbReference type="GO" id="GO:0005524">
    <property type="term" value="F:ATP binding"/>
    <property type="evidence" value="ECO:0007669"/>
    <property type="project" value="UniProtKB-KW"/>
</dbReference>
<dbReference type="PANTHER" id="PTHR48095">
    <property type="entry name" value="PYRUVATE CARBOXYLASE SUBUNIT A"/>
    <property type="match status" value="1"/>
</dbReference>
<proteinExistence type="predicted"/>
<dbReference type="SUPFAM" id="SSF56059">
    <property type="entry name" value="Glutathione synthetase ATP-binding domain-like"/>
    <property type="match status" value="1"/>
</dbReference>
<dbReference type="InterPro" id="IPR005479">
    <property type="entry name" value="CPAse_ATP-bd"/>
</dbReference>
<dbReference type="SUPFAM" id="SSF52440">
    <property type="entry name" value="PreATP-grasp domain"/>
    <property type="match status" value="1"/>
</dbReference>
<dbReference type="GO" id="GO:0046872">
    <property type="term" value="F:metal ion binding"/>
    <property type="evidence" value="ECO:0007669"/>
    <property type="project" value="InterPro"/>
</dbReference>
<feature type="non-terminal residue" evidence="6">
    <location>
        <position position="204"/>
    </location>
</feature>
<evidence type="ECO:0000256" key="1">
    <source>
        <dbReference type="ARBA" id="ARBA00022598"/>
    </source>
</evidence>